<dbReference type="EMBL" id="LCQN01000011">
    <property type="protein sequence ID" value="KKW17094.1"/>
    <property type="molecule type" value="Genomic_DNA"/>
</dbReference>
<dbReference type="InterPro" id="IPR012336">
    <property type="entry name" value="Thioredoxin-like_fold"/>
</dbReference>
<evidence type="ECO:0000313" key="8">
    <source>
        <dbReference type="EMBL" id="KKW17094.1"/>
    </source>
</evidence>
<feature type="domain" description="Thioredoxin" evidence="7">
    <location>
        <begin position="85"/>
        <end position="276"/>
    </location>
</feature>
<accession>A0A0G1ZD19</accession>
<evidence type="ECO:0000256" key="2">
    <source>
        <dbReference type="ARBA" id="ARBA00022729"/>
    </source>
</evidence>
<name>A0A0G1ZD19_9BACT</name>
<proteinExistence type="inferred from homology"/>
<dbReference type="SUPFAM" id="SSF52833">
    <property type="entry name" value="Thioredoxin-like"/>
    <property type="match status" value="1"/>
</dbReference>
<dbReference type="InterPro" id="IPR013766">
    <property type="entry name" value="Thioredoxin_domain"/>
</dbReference>
<dbReference type="GO" id="GO:0016491">
    <property type="term" value="F:oxidoreductase activity"/>
    <property type="evidence" value="ECO:0007669"/>
    <property type="project" value="UniProtKB-KW"/>
</dbReference>
<evidence type="ECO:0000256" key="6">
    <source>
        <dbReference type="SAM" id="MobiDB-lite"/>
    </source>
</evidence>
<gene>
    <name evidence="8" type="ORF">UY58_C0011G0006</name>
</gene>
<dbReference type="Pfam" id="PF13462">
    <property type="entry name" value="Thioredoxin_4"/>
    <property type="match status" value="1"/>
</dbReference>
<dbReference type="PANTHER" id="PTHR13887">
    <property type="entry name" value="GLUTATHIONE S-TRANSFERASE KAPPA"/>
    <property type="match status" value="1"/>
</dbReference>
<protein>
    <submittedName>
        <fullName evidence="8">DSBA oxidoreductase</fullName>
    </submittedName>
</protein>
<dbReference type="InterPro" id="IPR036249">
    <property type="entry name" value="Thioredoxin-like_sf"/>
</dbReference>
<evidence type="ECO:0000256" key="1">
    <source>
        <dbReference type="ARBA" id="ARBA00005791"/>
    </source>
</evidence>
<comment type="caution">
    <text evidence="8">The sequence shown here is derived from an EMBL/GenBank/DDBJ whole genome shotgun (WGS) entry which is preliminary data.</text>
</comment>
<keyword evidence="5" id="KW-0676">Redox-active center</keyword>
<feature type="compositionally biased region" description="Low complexity" evidence="6">
    <location>
        <begin position="84"/>
        <end position="96"/>
    </location>
</feature>
<keyword evidence="2" id="KW-0732">Signal</keyword>
<dbReference type="AlphaFoldDB" id="A0A0G1ZD19"/>
<evidence type="ECO:0000313" key="9">
    <source>
        <dbReference type="Proteomes" id="UP000033982"/>
    </source>
</evidence>
<dbReference type="PANTHER" id="PTHR13887:SF14">
    <property type="entry name" value="DISULFIDE BOND FORMATION PROTEIN D"/>
    <property type="match status" value="1"/>
</dbReference>
<evidence type="ECO:0000256" key="4">
    <source>
        <dbReference type="ARBA" id="ARBA00023157"/>
    </source>
</evidence>
<keyword evidence="4" id="KW-1015">Disulfide bond</keyword>
<feature type="region of interest" description="Disordered" evidence="6">
    <location>
        <begin position="84"/>
        <end position="103"/>
    </location>
</feature>
<organism evidence="8 9">
    <name type="scientific">Candidatus Magasanikbacteria bacterium GW2011_GWA2_50_22</name>
    <dbReference type="NCBI Taxonomy" id="1619043"/>
    <lineage>
        <taxon>Bacteria</taxon>
        <taxon>Candidatus Magasanikiibacteriota</taxon>
    </lineage>
</organism>
<keyword evidence="3" id="KW-0560">Oxidoreductase</keyword>
<evidence type="ECO:0000259" key="7">
    <source>
        <dbReference type="PROSITE" id="PS51352"/>
    </source>
</evidence>
<dbReference type="Proteomes" id="UP000033982">
    <property type="component" value="Unassembled WGS sequence"/>
</dbReference>
<sequence>MEKKSAMVLVVVIGVILLGVVIAGKQSQDSLLKEVLKRQAEILKAQARIENQLLVPDSGGLSGILSRQQDLERRVAVLENLLRGPQAGGPQQAQRQGPPPEDYTKIYDIPVDHSPVRGNPNAPVTIVAFNDYQCPFSARFHPVILDVLKAYPDKVNFIIKNFPLSFHPQAIPGAKAVLAAGGQGKYFEMADALLADNKDLSEERFKKEAEKLGLNVEKFMKDYKDNDARWQDIIQKDLTLGQNVNVQGTPTFYINGHKSSARDLDSWKKEIDNVLNDPASK</sequence>
<evidence type="ECO:0000256" key="3">
    <source>
        <dbReference type="ARBA" id="ARBA00023002"/>
    </source>
</evidence>
<dbReference type="Gene3D" id="3.40.30.10">
    <property type="entry name" value="Glutaredoxin"/>
    <property type="match status" value="1"/>
</dbReference>
<evidence type="ECO:0000256" key="5">
    <source>
        <dbReference type="ARBA" id="ARBA00023284"/>
    </source>
</evidence>
<dbReference type="PROSITE" id="PS51352">
    <property type="entry name" value="THIOREDOXIN_2"/>
    <property type="match status" value="1"/>
</dbReference>
<reference evidence="8 9" key="1">
    <citation type="journal article" date="2015" name="Nature">
        <title>rRNA introns, odd ribosomes, and small enigmatic genomes across a large radiation of phyla.</title>
        <authorList>
            <person name="Brown C.T."/>
            <person name="Hug L.A."/>
            <person name="Thomas B.C."/>
            <person name="Sharon I."/>
            <person name="Castelle C.J."/>
            <person name="Singh A."/>
            <person name="Wilkins M.J."/>
            <person name="Williams K.H."/>
            <person name="Banfield J.F."/>
        </authorList>
    </citation>
    <scope>NUCLEOTIDE SEQUENCE [LARGE SCALE GENOMIC DNA]</scope>
</reference>
<comment type="similarity">
    <text evidence="1">Belongs to the thioredoxin family. DsbA subfamily.</text>
</comment>